<protein>
    <submittedName>
        <fullName evidence="2">Uncharacterized protein</fullName>
    </submittedName>
</protein>
<keyword evidence="1" id="KW-1133">Transmembrane helix</keyword>
<feature type="transmembrane region" description="Helical" evidence="1">
    <location>
        <begin position="56"/>
        <end position="77"/>
    </location>
</feature>
<comment type="caution">
    <text evidence="2">The sequence shown here is derived from an EMBL/GenBank/DDBJ whole genome shotgun (WGS) entry which is preliminary data.</text>
</comment>
<dbReference type="AlphaFoldDB" id="A0A833RSH5"/>
<dbReference type="InterPro" id="IPR053077">
    <property type="entry name" value="MARVEL_domain_protein_3"/>
</dbReference>
<evidence type="ECO:0000313" key="3">
    <source>
        <dbReference type="Proteomes" id="UP000655588"/>
    </source>
</evidence>
<feature type="transmembrane region" description="Helical" evidence="1">
    <location>
        <begin position="12"/>
        <end position="36"/>
    </location>
</feature>
<proteinExistence type="predicted"/>
<name>A0A833RSH5_9HYME</name>
<dbReference type="Proteomes" id="UP000655588">
    <property type="component" value="Unassembled WGS sequence"/>
</dbReference>
<dbReference type="EMBL" id="WNWW01000278">
    <property type="protein sequence ID" value="KAF3427073.1"/>
    <property type="molecule type" value="Genomic_DNA"/>
</dbReference>
<keyword evidence="3" id="KW-1185">Reference proteome</keyword>
<sequence length="222" mass="25035">MQLTSCCGCYSLKAGTLFTGILGIILSIISLILIFTLNVEWKTILIDVLDQSIVKIIFAINLCMTILISTLLIIGAIKRNTFMMLPWVVLGLILVVGLLVSVLYTSIMFFVNHAVINGILWLVIGLIAVERKKKYCFSDLHVLVVGSVQLFPVSEVRQIEQQNRPVRKTVQLPTTLKRIGEFHETKAPSSPRRNWIVLSFFTRKGTISSHRTKERSNCFGER</sequence>
<evidence type="ECO:0000313" key="2">
    <source>
        <dbReference type="EMBL" id="KAF3427073.1"/>
    </source>
</evidence>
<keyword evidence="1" id="KW-0472">Membrane</keyword>
<organism evidence="2 3">
    <name type="scientific">Frieseomelitta varia</name>
    <dbReference type="NCBI Taxonomy" id="561572"/>
    <lineage>
        <taxon>Eukaryota</taxon>
        <taxon>Metazoa</taxon>
        <taxon>Ecdysozoa</taxon>
        <taxon>Arthropoda</taxon>
        <taxon>Hexapoda</taxon>
        <taxon>Insecta</taxon>
        <taxon>Pterygota</taxon>
        <taxon>Neoptera</taxon>
        <taxon>Endopterygota</taxon>
        <taxon>Hymenoptera</taxon>
        <taxon>Apocrita</taxon>
        <taxon>Aculeata</taxon>
        <taxon>Apoidea</taxon>
        <taxon>Anthophila</taxon>
        <taxon>Apidae</taxon>
        <taxon>Frieseomelitta</taxon>
    </lineage>
</organism>
<reference evidence="2" key="1">
    <citation type="submission" date="2019-11" db="EMBL/GenBank/DDBJ databases">
        <title>The nuclear and mitochondrial genomes of Frieseomelitta varia - a highly eusocial stingless bee (Meliponini) with a permanently sterile worker caste.</title>
        <authorList>
            <person name="Freitas F.C.P."/>
            <person name="Lourenco A.P."/>
            <person name="Nunes F.M.F."/>
            <person name="Paschoal A.R."/>
            <person name="Abreu F.C.P."/>
            <person name="Barbin F.O."/>
            <person name="Bataglia L."/>
            <person name="Cardoso-Junior C.A.M."/>
            <person name="Cervoni M.S."/>
            <person name="Silva S.R."/>
            <person name="Dalarmi F."/>
            <person name="Del Lama M.A."/>
            <person name="Depintor T.S."/>
            <person name="Ferreira K.M."/>
            <person name="Goria P.S."/>
            <person name="Jaskot M.C."/>
            <person name="Lago D.C."/>
            <person name="Luna-Lucena D."/>
            <person name="Moda L.M."/>
            <person name="Nascimento L."/>
            <person name="Pedrino M."/>
            <person name="Rabico F.O."/>
            <person name="Sanches F.C."/>
            <person name="Santos D.E."/>
            <person name="Santos C.G."/>
            <person name="Vieira J."/>
            <person name="Lopes T.F."/>
            <person name="Barchuk A.R."/>
            <person name="Hartfelder K."/>
            <person name="Simoes Z.L.P."/>
            <person name="Bitondi M.M.G."/>
            <person name="Pinheiro D.G."/>
        </authorList>
    </citation>
    <scope>NUCLEOTIDE SEQUENCE</scope>
    <source>
        <strain evidence="2">USP_RPSP 00005682</strain>
        <tissue evidence="2">Whole individual</tissue>
    </source>
</reference>
<dbReference type="PANTHER" id="PTHR34609:SF17">
    <property type="entry name" value="GEO08273P1-RELATED"/>
    <property type="match status" value="1"/>
</dbReference>
<evidence type="ECO:0000256" key="1">
    <source>
        <dbReference type="SAM" id="Phobius"/>
    </source>
</evidence>
<accession>A0A833RSH5</accession>
<keyword evidence="1" id="KW-0812">Transmembrane</keyword>
<feature type="transmembrane region" description="Helical" evidence="1">
    <location>
        <begin position="110"/>
        <end position="129"/>
    </location>
</feature>
<feature type="transmembrane region" description="Helical" evidence="1">
    <location>
        <begin position="84"/>
        <end position="104"/>
    </location>
</feature>
<gene>
    <name evidence="2" type="ORF">E2986_10789</name>
</gene>
<dbReference type="PANTHER" id="PTHR34609">
    <property type="entry name" value="GEO08273P1-RELATED"/>
    <property type="match status" value="1"/>
</dbReference>